<dbReference type="EMBL" id="LEKV01003796">
    <property type="protein sequence ID" value="KVH98453.1"/>
    <property type="molecule type" value="Genomic_DNA"/>
</dbReference>
<feature type="non-terminal residue" evidence="2">
    <location>
        <position position="523"/>
    </location>
</feature>
<dbReference type="Gramene" id="KVH98453">
    <property type="protein sequence ID" value="KVH98453"/>
    <property type="gene ID" value="Ccrd_023325"/>
</dbReference>
<comment type="caution">
    <text evidence="2">The sequence shown here is derived from an EMBL/GenBank/DDBJ whole genome shotgun (WGS) entry which is preliminary data.</text>
</comment>
<gene>
    <name evidence="2" type="ORF">Ccrd_023325</name>
</gene>
<protein>
    <submittedName>
        <fullName evidence="2">Uncharacterized protein</fullName>
    </submittedName>
</protein>
<dbReference type="AlphaFoldDB" id="A0A103XWZ2"/>
<evidence type="ECO:0000256" key="1">
    <source>
        <dbReference type="SAM" id="MobiDB-lite"/>
    </source>
</evidence>
<proteinExistence type="predicted"/>
<dbReference type="Proteomes" id="UP000243975">
    <property type="component" value="Unassembled WGS sequence"/>
</dbReference>
<feature type="compositionally biased region" description="Basic and acidic residues" evidence="1">
    <location>
        <begin position="56"/>
        <end position="73"/>
    </location>
</feature>
<name>A0A103XWZ2_CYNCS</name>
<sequence length="523" mass="60734">MSEQGRGVVGEIEGLLGRNMVVRGGVFGRCRSRSEEVEESDGKLWRKRWRIREKDPRAEAHSFYEKRSPESPKYRYPSLHQAIPSQKRKRDSRGITPPSQLLVTSPGILFDQTQMGSTRNHHNHELQPRVEAHSFYEKRSPESLKYQYPSLHQAIPSQKRKLDSRGLTPPLQLLIVELVKIIFLYFALLPDYIPHFLLSFLQRFRVVKSIFQSSNASIEFVKPPHQRKMISVIEGDEQSLTLQEQLMESPNFFLFTIKRQKIQRGFGCDQGARTLRVQNALRDAIGGLRGWRCRADAGFQLQEVRQVPVVEEEGFGQRPPIFGKEEETMIISIYKGRDNPSAADGLRFTIEVRKTHHVLPEWVFEDSRAFEDHLPMLVHEFLIEVIQFVKILFQSSNASIEFIQRPPHQRKMISLEILWYQSCQRLLLRERNETSSLAWMKRDEGCKSFSSVSSAHYMQKKQRGFGCDQGAGTSRVHNILRDAIGVRSEQQEMEIDCNAEAPLLMIDYYSFEEKEKEKEKISK</sequence>
<evidence type="ECO:0000313" key="3">
    <source>
        <dbReference type="Proteomes" id="UP000243975"/>
    </source>
</evidence>
<accession>A0A103XWZ2</accession>
<feature type="region of interest" description="Disordered" evidence="1">
    <location>
        <begin position="56"/>
        <end position="99"/>
    </location>
</feature>
<organism evidence="2 3">
    <name type="scientific">Cynara cardunculus var. scolymus</name>
    <name type="common">Globe artichoke</name>
    <name type="synonym">Cynara scolymus</name>
    <dbReference type="NCBI Taxonomy" id="59895"/>
    <lineage>
        <taxon>Eukaryota</taxon>
        <taxon>Viridiplantae</taxon>
        <taxon>Streptophyta</taxon>
        <taxon>Embryophyta</taxon>
        <taxon>Tracheophyta</taxon>
        <taxon>Spermatophyta</taxon>
        <taxon>Magnoliopsida</taxon>
        <taxon>eudicotyledons</taxon>
        <taxon>Gunneridae</taxon>
        <taxon>Pentapetalae</taxon>
        <taxon>asterids</taxon>
        <taxon>campanulids</taxon>
        <taxon>Asterales</taxon>
        <taxon>Asteraceae</taxon>
        <taxon>Carduoideae</taxon>
        <taxon>Cardueae</taxon>
        <taxon>Carduinae</taxon>
        <taxon>Cynara</taxon>
    </lineage>
</organism>
<keyword evidence="3" id="KW-1185">Reference proteome</keyword>
<evidence type="ECO:0000313" key="2">
    <source>
        <dbReference type="EMBL" id="KVH98453.1"/>
    </source>
</evidence>
<reference evidence="2 3" key="1">
    <citation type="journal article" date="2016" name="Sci. Rep.">
        <title>The genome sequence of the outbreeding globe artichoke constructed de novo incorporating a phase-aware low-pass sequencing strategy of F1 progeny.</title>
        <authorList>
            <person name="Scaglione D."/>
            <person name="Reyes-Chin-Wo S."/>
            <person name="Acquadro A."/>
            <person name="Froenicke L."/>
            <person name="Portis E."/>
            <person name="Beitel C."/>
            <person name="Tirone M."/>
            <person name="Mauro R."/>
            <person name="Lo Monaco A."/>
            <person name="Mauromicale G."/>
            <person name="Faccioli P."/>
            <person name="Cattivelli L."/>
            <person name="Rieseberg L."/>
            <person name="Michelmore R."/>
            <person name="Lanteri S."/>
        </authorList>
    </citation>
    <scope>NUCLEOTIDE SEQUENCE [LARGE SCALE GENOMIC DNA]</scope>
    <source>
        <strain evidence="2">2C</strain>
    </source>
</reference>